<dbReference type="EC" id="2.1.1.-" evidence="4"/>
<dbReference type="Pfam" id="PF01596">
    <property type="entry name" value="Methyltransf_3"/>
    <property type="match status" value="1"/>
</dbReference>
<dbReference type="PANTHER" id="PTHR10509">
    <property type="entry name" value="O-METHYLTRANSFERASE-RELATED"/>
    <property type="match status" value="1"/>
</dbReference>
<dbReference type="EMBL" id="CP116942">
    <property type="protein sequence ID" value="WCO68903.1"/>
    <property type="molecule type" value="Genomic_DNA"/>
</dbReference>
<evidence type="ECO:0000313" key="4">
    <source>
        <dbReference type="EMBL" id="WCO68903.1"/>
    </source>
</evidence>
<dbReference type="Gene3D" id="3.40.50.150">
    <property type="entry name" value="Vaccinia Virus protein VP39"/>
    <property type="match status" value="1"/>
</dbReference>
<evidence type="ECO:0000256" key="1">
    <source>
        <dbReference type="ARBA" id="ARBA00022603"/>
    </source>
</evidence>
<name>A0AAF0BXE0_9ACTN</name>
<dbReference type="RefSeq" id="WP_272738417.1">
    <property type="nucleotide sequence ID" value="NZ_CP116942.1"/>
</dbReference>
<dbReference type="AlphaFoldDB" id="A0AAF0BXE0"/>
<keyword evidence="1 4" id="KW-0489">Methyltransferase</keyword>
<evidence type="ECO:0000256" key="2">
    <source>
        <dbReference type="ARBA" id="ARBA00022679"/>
    </source>
</evidence>
<dbReference type="GO" id="GO:0032259">
    <property type="term" value="P:methylation"/>
    <property type="evidence" value="ECO:0007669"/>
    <property type="project" value="UniProtKB-KW"/>
</dbReference>
<evidence type="ECO:0000313" key="5">
    <source>
        <dbReference type="Proteomes" id="UP001216390"/>
    </source>
</evidence>
<dbReference type="GO" id="GO:0008171">
    <property type="term" value="F:O-methyltransferase activity"/>
    <property type="evidence" value="ECO:0007669"/>
    <property type="project" value="InterPro"/>
</dbReference>
<keyword evidence="3" id="KW-0949">S-adenosyl-L-methionine</keyword>
<dbReference type="PANTHER" id="PTHR10509:SF14">
    <property type="entry name" value="CAFFEOYL-COA O-METHYLTRANSFERASE 3-RELATED"/>
    <property type="match status" value="1"/>
</dbReference>
<dbReference type="CDD" id="cd02440">
    <property type="entry name" value="AdoMet_MTases"/>
    <property type="match status" value="1"/>
</dbReference>
<accession>A0AAF0BXE0</accession>
<dbReference type="Proteomes" id="UP001216390">
    <property type="component" value="Chromosome"/>
</dbReference>
<evidence type="ECO:0000256" key="3">
    <source>
        <dbReference type="ARBA" id="ARBA00022691"/>
    </source>
</evidence>
<dbReference type="PROSITE" id="PS51682">
    <property type="entry name" value="SAM_OMT_I"/>
    <property type="match status" value="1"/>
</dbReference>
<dbReference type="InterPro" id="IPR050362">
    <property type="entry name" value="Cation-dep_OMT"/>
</dbReference>
<sequence>MSPRSFLLTDALAAYVTAHSEPLDPVARDLVARTEALGGVAGMQISPDQSALMGVLARLTGARRAVEVGTFTGMSALAVARALAPGGRLLCCDVSEEWTAIGREAWEAAGVADRIDLRIGPGAETLAGDLFGDDEPIDLAFVDADKPGYVTYHDLLVPRLRPGGLLAVDNTLWGGDVVEPDESDANRTALRAYNDHAVADDRVDTVMLTVADGLTLNVRR</sequence>
<gene>
    <name evidence="4" type="ORF">PO878_09220</name>
</gene>
<organism evidence="4 5">
    <name type="scientific">Iamia majanohamensis</name>
    <dbReference type="NCBI Taxonomy" id="467976"/>
    <lineage>
        <taxon>Bacteria</taxon>
        <taxon>Bacillati</taxon>
        <taxon>Actinomycetota</taxon>
        <taxon>Acidimicrobiia</taxon>
        <taxon>Acidimicrobiales</taxon>
        <taxon>Iamiaceae</taxon>
        <taxon>Iamia</taxon>
    </lineage>
</organism>
<reference evidence="4" key="1">
    <citation type="submission" date="2023-01" db="EMBL/GenBank/DDBJ databases">
        <title>The diversity of Class Acidimicrobiia in South China Sea sediment environments and the proposal of Iamia marina sp. nov., a novel species of the genus Iamia.</title>
        <authorList>
            <person name="He Y."/>
            <person name="Tian X."/>
        </authorList>
    </citation>
    <scope>NUCLEOTIDE SEQUENCE</scope>
    <source>
        <strain evidence="4">DSM 19957</strain>
    </source>
</reference>
<dbReference type="SUPFAM" id="SSF53335">
    <property type="entry name" value="S-adenosyl-L-methionine-dependent methyltransferases"/>
    <property type="match status" value="1"/>
</dbReference>
<protein>
    <submittedName>
        <fullName evidence="4">Class I SAM-dependent methyltransferase</fullName>
        <ecNumber evidence="4">2.1.1.-</ecNumber>
    </submittedName>
</protein>
<dbReference type="InterPro" id="IPR029063">
    <property type="entry name" value="SAM-dependent_MTases_sf"/>
</dbReference>
<proteinExistence type="predicted"/>
<dbReference type="KEGG" id="ima:PO878_09220"/>
<dbReference type="GO" id="GO:0008757">
    <property type="term" value="F:S-adenosylmethionine-dependent methyltransferase activity"/>
    <property type="evidence" value="ECO:0007669"/>
    <property type="project" value="TreeGrafter"/>
</dbReference>
<dbReference type="InterPro" id="IPR002935">
    <property type="entry name" value="SAM_O-MeTrfase"/>
</dbReference>
<keyword evidence="2 4" id="KW-0808">Transferase</keyword>
<keyword evidence="5" id="KW-1185">Reference proteome</keyword>